<dbReference type="STRING" id="979556.MTES_0358"/>
<name>E8NA88_MICTS</name>
<sequence>MPLTVDMLLAGPRGRRLCLEVLRLAPDGPAVRDATWAVSWAARALAENPGTILAIGGDSSSFTEPEVSPAEAAAALERVAMPELTDALLFEALSIAVDLAAYWQPPSGEDVLAGTEELRPVLERVAAAVAGTPGIEWWESGVERNAQARVRWENYPASTEAPDEISARWRSEQVAEEVDFAQQLDNVRRSGSWWSTPAARLPRSTRVRAAGGPVGLTLVEDSLGWTSAHVQPIAAPDGEVIEIDGPEAWAALCRRHPFPLTASRRNVWEWTTGREGMWVQPDWAAVAGEAAGVHLSVSGYLATAGRVIELGDLGASTVAGWGPDETFWFTPVEPSAPEEEWVCDGPAWRVA</sequence>
<organism evidence="1 2">
    <name type="scientific">Microbacterium testaceum (strain StLB037)</name>
    <dbReference type="NCBI Taxonomy" id="979556"/>
    <lineage>
        <taxon>Bacteria</taxon>
        <taxon>Bacillati</taxon>
        <taxon>Actinomycetota</taxon>
        <taxon>Actinomycetes</taxon>
        <taxon>Micrococcales</taxon>
        <taxon>Microbacteriaceae</taxon>
        <taxon>Microbacterium</taxon>
    </lineage>
</organism>
<reference evidence="1 2" key="1">
    <citation type="journal article" date="2011" name="J. Bacteriol.">
        <title>Genome sequence of Microbacterium testaceum StLB037, an N-acylhomoserine lactone-degrading bacterium isolated from potato leaves.</title>
        <authorList>
            <person name="Morohoshi T."/>
            <person name="Wang W.-Z."/>
            <person name="Someya N."/>
            <person name="Ikeda T."/>
        </authorList>
    </citation>
    <scope>NUCLEOTIDE SEQUENCE [LARGE SCALE GENOMIC DNA]</scope>
    <source>
        <strain evidence="1 2">StLB037</strain>
    </source>
</reference>
<dbReference type="KEGG" id="mts:MTES_0358"/>
<dbReference type="Proteomes" id="UP000008975">
    <property type="component" value="Chromosome"/>
</dbReference>
<dbReference type="HOGENOM" id="CLU_778051_0_0_11"/>
<evidence type="ECO:0000313" key="1">
    <source>
        <dbReference type="EMBL" id="BAJ73322.1"/>
    </source>
</evidence>
<gene>
    <name evidence="1" type="ordered locus">MTES_0358</name>
</gene>
<evidence type="ECO:0000313" key="2">
    <source>
        <dbReference type="Proteomes" id="UP000008975"/>
    </source>
</evidence>
<dbReference type="OrthoDB" id="4700192at2"/>
<dbReference type="RefSeq" id="WP_013583449.1">
    <property type="nucleotide sequence ID" value="NC_015125.1"/>
</dbReference>
<dbReference type="eggNOG" id="ENOG5031JT7">
    <property type="taxonomic scope" value="Bacteria"/>
</dbReference>
<accession>E8NA88</accession>
<reference key="2">
    <citation type="submission" date="2011-02" db="EMBL/GenBank/DDBJ databases">
        <title>Genome sequence of Microbacterium testaceum StLB037.</title>
        <authorList>
            <person name="Morohoshi T."/>
            <person name="Wang W.Z."/>
            <person name="Someya N."/>
            <person name="Ikeda T."/>
        </authorList>
    </citation>
    <scope>NUCLEOTIDE SEQUENCE</scope>
    <source>
        <strain>StLB037</strain>
    </source>
</reference>
<proteinExistence type="predicted"/>
<dbReference type="EMBL" id="AP012052">
    <property type="protein sequence ID" value="BAJ73322.1"/>
    <property type="molecule type" value="Genomic_DNA"/>
</dbReference>
<dbReference type="AlphaFoldDB" id="E8NA88"/>
<protein>
    <submittedName>
        <fullName evidence="1">Uncharacterized protein</fullName>
    </submittedName>
</protein>